<organism evidence="2">
    <name type="scientific">Metarhizium acridum (strain CQMa 102)</name>
    <dbReference type="NCBI Taxonomy" id="655827"/>
    <lineage>
        <taxon>Eukaryota</taxon>
        <taxon>Fungi</taxon>
        <taxon>Dikarya</taxon>
        <taxon>Ascomycota</taxon>
        <taxon>Pezizomycotina</taxon>
        <taxon>Sordariomycetes</taxon>
        <taxon>Hypocreomycetidae</taxon>
        <taxon>Hypocreales</taxon>
        <taxon>Clavicipitaceae</taxon>
        <taxon>Metarhizium</taxon>
    </lineage>
</organism>
<gene>
    <name evidence="1" type="ORF">MAC_07828</name>
</gene>
<dbReference type="AlphaFoldDB" id="E9ED80"/>
<keyword evidence="2" id="KW-1185">Reference proteome</keyword>
<dbReference type="STRING" id="655827.E9ED80"/>
<dbReference type="Proteomes" id="UP000002499">
    <property type="component" value="Unassembled WGS sequence"/>
</dbReference>
<sequence>MQIINSFEAGKRINGKIHIYVKVIVQQDGSYYMGKWDHRKHLPAEFSQLQDVKLIPTKDRGPVPKPTWTIAHPQSDTFSKTPALEDYLDPELKARTEHEIEVCERLRQHPHPNLALYHGCLITQGRVSGLIFNKYECNLLEKVNP</sequence>
<dbReference type="HOGENOM" id="CLU_1787262_0_0_1"/>
<evidence type="ECO:0008006" key="3">
    <source>
        <dbReference type="Google" id="ProtNLM"/>
    </source>
</evidence>
<name>E9ED80_METAQ</name>
<reference evidence="1 2" key="1">
    <citation type="journal article" date="2011" name="PLoS Genet.">
        <title>Genome sequencing and comparative transcriptomics of the model entomopathogenic fungi Metarhizium anisopliae and M. acridum.</title>
        <authorList>
            <person name="Gao Q."/>
            <person name="Jin K."/>
            <person name="Ying S.H."/>
            <person name="Zhang Y."/>
            <person name="Xiao G."/>
            <person name="Shang Y."/>
            <person name="Duan Z."/>
            <person name="Hu X."/>
            <person name="Xie X.Q."/>
            <person name="Zhou G."/>
            <person name="Peng G."/>
            <person name="Luo Z."/>
            <person name="Huang W."/>
            <person name="Wang B."/>
            <person name="Fang W."/>
            <person name="Wang S."/>
            <person name="Zhong Y."/>
            <person name="Ma L.J."/>
            <person name="St Leger R.J."/>
            <person name="Zhao G.P."/>
            <person name="Pei Y."/>
            <person name="Feng M.G."/>
            <person name="Xia Y."/>
            <person name="Wang C."/>
        </authorList>
    </citation>
    <scope>NUCLEOTIDE SEQUENCE [LARGE SCALE GENOMIC DNA]</scope>
    <source>
        <strain evidence="1 2">CQMa 102</strain>
    </source>
</reference>
<accession>E9ED80</accession>
<dbReference type="OMA" id="EHEIEVC"/>
<dbReference type="eggNOG" id="ENOG502SN0K">
    <property type="taxonomic scope" value="Eukaryota"/>
</dbReference>
<dbReference type="EMBL" id="GL698555">
    <property type="protein sequence ID" value="EFY86163.1"/>
    <property type="molecule type" value="Genomic_DNA"/>
</dbReference>
<dbReference type="OrthoDB" id="4885952at2759"/>
<evidence type="ECO:0000313" key="1">
    <source>
        <dbReference type="EMBL" id="EFY86163.1"/>
    </source>
</evidence>
<evidence type="ECO:0000313" key="2">
    <source>
        <dbReference type="Proteomes" id="UP000002499"/>
    </source>
</evidence>
<dbReference type="InParanoid" id="E9ED80"/>
<protein>
    <recommendedName>
        <fullName evidence="3">Protein kinase domain-containing protein</fullName>
    </recommendedName>
</protein>
<proteinExistence type="predicted"/>